<keyword evidence="1" id="KW-0233">DNA recombination</keyword>
<accession>A0A9D2S0K5</accession>
<evidence type="ECO:0000313" key="3">
    <source>
        <dbReference type="Proteomes" id="UP000824209"/>
    </source>
</evidence>
<reference evidence="2" key="2">
    <citation type="submission" date="2021-04" db="EMBL/GenBank/DDBJ databases">
        <authorList>
            <person name="Gilroy R."/>
        </authorList>
    </citation>
    <scope>NUCLEOTIDE SEQUENCE</scope>
    <source>
        <strain evidence="2">ChiBcec8-14828</strain>
    </source>
</reference>
<name>A0A9D2S0K5_9FIRM</name>
<evidence type="ECO:0000256" key="1">
    <source>
        <dbReference type="ARBA" id="ARBA00023172"/>
    </source>
</evidence>
<dbReference type="Proteomes" id="UP000824209">
    <property type="component" value="Unassembled WGS sequence"/>
</dbReference>
<dbReference type="SUPFAM" id="SSF56349">
    <property type="entry name" value="DNA breaking-rejoining enzymes"/>
    <property type="match status" value="1"/>
</dbReference>
<organism evidence="2 3">
    <name type="scientific">Candidatus Ruthenibacterium avium</name>
    <dbReference type="NCBI Taxonomy" id="2838751"/>
    <lineage>
        <taxon>Bacteria</taxon>
        <taxon>Bacillati</taxon>
        <taxon>Bacillota</taxon>
        <taxon>Clostridia</taxon>
        <taxon>Eubacteriales</taxon>
        <taxon>Oscillospiraceae</taxon>
        <taxon>Ruthenibacterium</taxon>
    </lineage>
</organism>
<evidence type="ECO:0000313" key="2">
    <source>
        <dbReference type="EMBL" id="HJB38871.1"/>
    </source>
</evidence>
<reference evidence="2" key="1">
    <citation type="journal article" date="2021" name="PeerJ">
        <title>Extensive microbial diversity within the chicken gut microbiome revealed by metagenomics and culture.</title>
        <authorList>
            <person name="Gilroy R."/>
            <person name="Ravi A."/>
            <person name="Getino M."/>
            <person name="Pursley I."/>
            <person name="Horton D.L."/>
            <person name="Alikhan N.F."/>
            <person name="Baker D."/>
            <person name="Gharbi K."/>
            <person name="Hall N."/>
            <person name="Watson M."/>
            <person name="Adriaenssens E.M."/>
            <person name="Foster-Nyarko E."/>
            <person name="Jarju S."/>
            <person name="Secka A."/>
            <person name="Antonio M."/>
            <person name="Oren A."/>
            <person name="Chaudhuri R.R."/>
            <person name="La Ragione R."/>
            <person name="Hildebrand F."/>
            <person name="Pallen M.J."/>
        </authorList>
    </citation>
    <scope>NUCLEOTIDE SEQUENCE</scope>
    <source>
        <strain evidence="2">ChiBcec8-14828</strain>
    </source>
</reference>
<gene>
    <name evidence="2" type="ORF">H9943_00560</name>
</gene>
<dbReference type="GO" id="GO:0006310">
    <property type="term" value="P:DNA recombination"/>
    <property type="evidence" value="ECO:0007669"/>
    <property type="project" value="UniProtKB-KW"/>
</dbReference>
<dbReference type="AlphaFoldDB" id="A0A9D2S0K5"/>
<comment type="caution">
    <text evidence="2">The sequence shown here is derived from an EMBL/GenBank/DDBJ whole genome shotgun (WGS) entry which is preliminary data.</text>
</comment>
<dbReference type="Gene3D" id="1.10.443.10">
    <property type="entry name" value="Intergrase catalytic core"/>
    <property type="match status" value="1"/>
</dbReference>
<evidence type="ECO:0008006" key="4">
    <source>
        <dbReference type="Google" id="ProtNLM"/>
    </source>
</evidence>
<sequence>MLSKTVTKRLTHEIKAALAKHDMRGQSKHAAKQEARTEAQRMHTKYTQITGLYATSSYSTYQKQAMTALRWIADRYGCKHLDDCRPHLSAYYAEMQARGLSAWTIRTRVYALCSVYGADYTVLFGVYRLPSRHRADIKRGRQINAADIRHNTPEQQAVRMIARACGARRSGILGLTGEDLIVRDEHLYVYLNEKGGKEREAIVLPQYKAAVEEIFSTYAKNPNAAITGGKKRLFSRSALPKDMPLHYLRAEYARDLYQHYAAQGAATGRLYHCRADRKGQSYDKGVLMAVSHNLGHSRCDVVVSHYL</sequence>
<dbReference type="GO" id="GO:0015074">
    <property type="term" value="P:DNA integration"/>
    <property type="evidence" value="ECO:0007669"/>
    <property type="project" value="InterPro"/>
</dbReference>
<dbReference type="InterPro" id="IPR011010">
    <property type="entry name" value="DNA_brk_join_enz"/>
</dbReference>
<protein>
    <recommendedName>
        <fullName evidence="4">Integrase</fullName>
    </recommendedName>
</protein>
<dbReference type="GO" id="GO:0003677">
    <property type="term" value="F:DNA binding"/>
    <property type="evidence" value="ECO:0007669"/>
    <property type="project" value="InterPro"/>
</dbReference>
<dbReference type="EMBL" id="DWYA01000007">
    <property type="protein sequence ID" value="HJB38871.1"/>
    <property type="molecule type" value="Genomic_DNA"/>
</dbReference>
<proteinExistence type="predicted"/>
<dbReference type="InterPro" id="IPR013762">
    <property type="entry name" value="Integrase-like_cat_sf"/>
</dbReference>